<sequence>MLLLEIVIFSAAFLAVSLLTAHQIIAQVREYRFYKNNGGDFSAYSGMDNLKLDERIESYRLGLTNWQRFYLFRPLYILMLIAVAGMMIFSLF</sequence>
<dbReference type="RefSeq" id="WP_077122547.1">
    <property type="nucleotide sequence ID" value="NZ_FMUE01000016.1"/>
</dbReference>
<dbReference type="AlphaFoldDB" id="A0A1R3U4I9"/>
<proteinExistence type="predicted"/>
<keyword evidence="1" id="KW-0812">Transmembrane</keyword>
<organism evidence="2 3">
    <name type="scientific">Agrobacterium rosae</name>
    <dbReference type="NCBI Taxonomy" id="1972867"/>
    <lineage>
        <taxon>Bacteria</taxon>
        <taxon>Pseudomonadati</taxon>
        <taxon>Pseudomonadota</taxon>
        <taxon>Alphaproteobacteria</taxon>
        <taxon>Hyphomicrobiales</taxon>
        <taxon>Rhizobiaceae</taxon>
        <taxon>Rhizobium/Agrobacterium group</taxon>
        <taxon>Agrobacterium</taxon>
    </lineage>
</organism>
<evidence type="ECO:0000256" key="1">
    <source>
        <dbReference type="SAM" id="Phobius"/>
    </source>
</evidence>
<dbReference type="Proteomes" id="UP000187891">
    <property type="component" value="Unassembled WGS sequence"/>
</dbReference>
<dbReference type="STRING" id="1907666.DSM25559_4533"/>
<gene>
    <name evidence="2" type="ORF">DSM25559_4533</name>
</gene>
<reference evidence="3" key="1">
    <citation type="submission" date="2016-10" db="EMBL/GenBank/DDBJ databases">
        <authorList>
            <person name="Wibberg D."/>
        </authorList>
    </citation>
    <scope>NUCLEOTIDE SEQUENCE [LARGE SCALE GENOMIC DNA]</scope>
</reference>
<protein>
    <submittedName>
        <fullName evidence="2">Uncharacterized protein</fullName>
    </submittedName>
</protein>
<keyword evidence="1" id="KW-0472">Membrane</keyword>
<keyword evidence="1" id="KW-1133">Transmembrane helix</keyword>
<accession>A0A1R3U4I9</accession>
<dbReference type="EMBL" id="FMUE01000016">
    <property type="protein sequence ID" value="SCX34644.1"/>
    <property type="molecule type" value="Genomic_DNA"/>
</dbReference>
<feature type="transmembrane region" description="Helical" evidence="1">
    <location>
        <begin position="6"/>
        <end position="25"/>
    </location>
</feature>
<evidence type="ECO:0000313" key="2">
    <source>
        <dbReference type="EMBL" id="SCX34644.1"/>
    </source>
</evidence>
<name>A0A1R3U4I9_9HYPH</name>
<feature type="transmembrane region" description="Helical" evidence="1">
    <location>
        <begin position="70"/>
        <end position="91"/>
    </location>
</feature>
<evidence type="ECO:0000313" key="3">
    <source>
        <dbReference type="Proteomes" id="UP000187891"/>
    </source>
</evidence>